<evidence type="ECO:0000256" key="5">
    <source>
        <dbReference type="ARBA" id="ARBA00022801"/>
    </source>
</evidence>
<evidence type="ECO:0000256" key="3">
    <source>
        <dbReference type="ARBA" id="ARBA00022512"/>
    </source>
</evidence>
<sequence length="370" mass="40030">SSFDTVNFSSLVSTEGFDSLLELPHSGSNRTRSKSKRVIFVGDFGAKGDGFKDDTEGLNRRRWLYFNRVNHLTVQGGGTINGMGQEWWSRSCKINTTNPCRHAPTAITFHKCKNLKVQNLRVVNSQQMHIAFTNCLRVVISNLEVIAPAESPNTDGIHISASRGVEVKNSIVGTGDDCISIVGNSSLIRIRNFACGPGHGISIGSLGKSNSSVRIHDIMVYGALISNTQNGVRIKTWQGGSGSATNIQFLDVLMKNVSNPIIIDQYYCDSPVPCANQTSAVKVENITFIHIKGTSATEEAIKFACSDDSPCEGLFLEDVQLVSHSGGIAKSFCWEAYGSSVGQVEPPPCFACSEGLIQQKAPSNLAFQSF</sequence>
<dbReference type="InterPro" id="IPR000743">
    <property type="entry name" value="Glyco_hydro_28"/>
</dbReference>
<dbReference type="EMBL" id="BDQV01000336">
    <property type="protein sequence ID" value="GAY63113.1"/>
    <property type="molecule type" value="Genomic_DNA"/>
</dbReference>
<comment type="caution">
    <text evidence="10">The sequence shown here is derived from an EMBL/GenBank/DDBJ whole genome shotgun (WGS) entry which is preliminary data.</text>
</comment>
<keyword evidence="3" id="KW-0134">Cell wall</keyword>
<feature type="non-terminal residue" evidence="10">
    <location>
        <position position="1"/>
    </location>
</feature>
<proteinExistence type="inferred from homology"/>
<protein>
    <recommendedName>
        <fullName evidence="12">Polygalacturonase</fullName>
    </recommendedName>
</protein>
<dbReference type="InterPro" id="IPR012334">
    <property type="entry name" value="Pectin_lyas_fold"/>
</dbReference>
<comment type="subcellular location">
    <subcellularLocation>
        <location evidence="1">Secreted</location>
        <location evidence="1">Cell wall</location>
    </subcellularLocation>
</comment>
<dbReference type="GO" id="GO:0004650">
    <property type="term" value="F:polygalacturonase activity"/>
    <property type="evidence" value="ECO:0007669"/>
    <property type="project" value="InterPro"/>
</dbReference>
<evidence type="ECO:0000256" key="2">
    <source>
        <dbReference type="ARBA" id="ARBA00008834"/>
    </source>
</evidence>
<keyword evidence="4" id="KW-0964">Secreted</keyword>
<name>A0A2H5QEV1_CITUN</name>
<dbReference type="InterPro" id="IPR006626">
    <property type="entry name" value="PbH1"/>
</dbReference>
<comment type="similarity">
    <text evidence="2 9">Belongs to the glycosyl hydrolase 28 family.</text>
</comment>
<accession>A0A2H5QEV1</accession>
<evidence type="ECO:0000256" key="4">
    <source>
        <dbReference type="ARBA" id="ARBA00022525"/>
    </source>
</evidence>
<feature type="active site" evidence="8">
    <location>
        <position position="199"/>
    </location>
</feature>
<evidence type="ECO:0008006" key="12">
    <source>
        <dbReference type="Google" id="ProtNLM"/>
    </source>
</evidence>
<keyword evidence="5 9" id="KW-0378">Hydrolase</keyword>
<organism evidence="10 11">
    <name type="scientific">Citrus unshiu</name>
    <name type="common">Satsuma mandarin</name>
    <name type="synonym">Citrus nobilis var. unshiu</name>
    <dbReference type="NCBI Taxonomy" id="55188"/>
    <lineage>
        <taxon>Eukaryota</taxon>
        <taxon>Viridiplantae</taxon>
        <taxon>Streptophyta</taxon>
        <taxon>Embryophyta</taxon>
        <taxon>Tracheophyta</taxon>
        <taxon>Spermatophyta</taxon>
        <taxon>Magnoliopsida</taxon>
        <taxon>eudicotyledons</taxon>
        <taxon>Gunneridae</taxon>
        <taxon>Pentapetalae</taxon>
        <taxon>rosids</taxon>
        <taxon>malvids</taxon>
        <taxon>Sapindales</taxon>
        <taxon>Rutaceae</taxon>
        <taxon>Aurantioideae</taxon>
        <taxon>Citrus</taxon>
    </lineage>
</organism>
<reference evidence="10 11" key="1">
    <citation type="journal article" date="2017" name="Front. Genet.">
        <title>Draft sequencing of the heterozygous diploid genome of Satsuma (Citrus unshiu Marc.) using a hybrid assembly approach.</title>
        <authorList>
            <person name="Shimizu T."/>
            <person name="Tanizawa Y."/>
            <person name="Mochizuki T."/>
            <person name="Nagasaki H."/>
            <person name="Yoshioka T."/>
            <person name="Toyoda A."/>
            <person name="Fujiyama A."/>
            <person name="Kaminuma E."/>
            <person name="Nakamura Y."/>
        </authorList>
    </citation>
    <scope>NUCLEOTIDE SEQUENCE [LARGE SCALE GENOMIC DNA]</scope>
    <source>
        <strain evidence="11">cv. Miyagawa wase</strain>
    </source>
</reference>
<dbReference type="SUPFAM" id="SSF51126">
    <property type="entry name" value="Pectin lyase-like"/>
    <property type="match status" value="1"/>
</dbReference>
<dbReference type="Gene3D" id="2.160.20.10">
    <property type="entry name" value="Single-stranded right-handed beta-helix, Pectin lyase-like"/>
    <property type="match status" value="1"/>
</dbReference>
<keyword evidence="6 9" id="KW-0326">Glycosidase</keyword>
<keyword evidence="11" id="KW-1185">Reference proteome</keyword>
<dbReference type="InterPro" id="IPR011050">
    <property type="entry name" value="Pectin_lyase_fold/virulence"/>
</dbReference>
<gene>
    <name evidence="10" type="ORF">CUMW_223060</name>
</gene>
<dbReference type="GO" id="GO:0005975">
    <property type="term" value="P:carbohydrate metabolic process"/>
    <property type="evidence" value="ECO:0007669"/>
    <property type="project" value="InterPro"/>
</dbReference>
<evidence type="ECO:0000256" key="8">
    <source>
        <dbReference type="PROSITE-ProRule" id="PRU10052"/>
    </source>
</evidence>
<dbReference type="PANTHER" id="PTHR31375">
    <property type="match status" value="1"/>
</dbReference>
<dbReference type="GO" id="GO:0071555">
    <property type="term" value="P:cell wall organization"/>
    <property type="evidence" value="ECO:0007669"/>
    <property type="project" value="UniProtKB-KW"/>
</dbReference>
<evidence type="ECO:0000313" key="10">
    <source>
        <dbReference type="EMBL" id="GAY63113.1"/>
    </source>
</evidence>
<evidence type="ECO:0000313" key="11">
    <source>
        <dbReference type="Proteomes" id="UP000236630"/>
    </source>
</evidence>
<dbReference type="AlphaFoldDB" id="A0A2H5QEV1"/>
<evidence type="ECO:0000256" key="1">
    <source>
        <dbReference type="ARBA" id="ARBA00004191"/>
    </source>
</evidence>
<evidence type="ECO:0000256" key="9">
    <source>
        <dbReference type="RuleBase" id="RU361169"/>
    </source>
</evidence>
<dbReference type="PROSITE" id="PS00502">
    <property type="entry name" value="POLYGALACTURONASE"/>
    <property type="match status" value="1"/>
</dbReference>
<dbReference type="Pfam" id="PF00295">
    <property type="entry name" value="Glyco_hydro_28"/>
    <property type="match status" value="1"/>
</dbReference>
<evidence type="ECO:0000256" key="6">
    <source>
        <dbReference type="ARBA" id="ARBA00023295"/>
    </source>
</evidence>
<dbReference type="Proteomes" id="UP000236630">
    <property type="component" value="Unassembled WGS sequence"/>
</dbReference>
<dbReference type="SMART" id="SM00710">
    <property type="entry name" value="PbH1"/>
    <property type="match status" value="4"/>
</dbReference>
<keyword evidence="7" id="KW-0961">Cell wall biogenesis/degradation</keyword>
<evidence type="ECO:0000256" key="7">
    <source>
        <dbReference type="ARBA" id="ARBA00023316"/>
    </source>
</evidence>